<feature type="domain" description="NADP-dependent oxidoreductase" evidence="3">
    <location>
        <begin position="358"/>
        <end position="650"/>
    </location>
</feature>
<keyword evidence="5" id="KW-1185">Reference proteome</keyword>
<dbReference type="CDD" id="cd19145">
    <property type="entry name" value="AKR_AKR13D1"/>
    <property type="match status" value="4"/>
</dbReference>
<dbReference type="GO" id="GO:0005737">
    <property type="term" value="C:cytoplasm"/>
    <property type="evidence" value="ECO:0007669"/>
    <property type="project" value="TreeGrafter"/>
</dbReference>
<organism evidence="4 5">
    <name type="scientific">Arachis hypogaea</name>
    <name type="common">Peanut</name>
    <dbReference type="NCBI Taxonomy" id="3818"/>
    <lineage>
        <taxon>Eukaryota</taxon>
        <taxon>Viridiplantae</taxon>
        <taxon>Streptophyta</taxon>
        <taxon>Embryophyta</taxon>
        <taxon>Tracheophyta</taxon>
        <taxon>Spermatophyta</taxon>
        <taxon>Magnoliopsida</taxon>
        <taxon>eudicotyledons</taxon>
        <taxon>Gunneridae</taxon>
        <taxon>Pentapetalae</taxon>
        <taxon>rosids</taxon>
        <taxon>fabids</taxon>
        <taxon>Fabales</taxon>
        <taxon>Fabaceae</taxon>
        <taxon>Papilionoideae</taxon>
        <taxon>50 kb inversion clade</taxon>
        <taxon>dalbergioids sensu lato</taxon>
        <taxon>Dalbergieae</taxon>
        <taxon>Pterocarpus clade</taxon>
        <taxon>Arachis</taxon>
    </lineage>
</organism>
<evidence type="ECO:0000256" key="2">
    <source>
        <dbReference type="ARBA" id="ARBA00023002"/>
    </source>
</evidence>
<protein>
    <recommendedName>
        <fullName evidence="3">NADP-dependent oxidoreductase domain-containing protein</fullName>
    </recommendedName>
</protein>
<dbReference type="PANTHER" id="PTHR43625:SF99">
    <property type="entry name" value="ALDO-KETO REDUCTASE 1-RELATED"/>
    <property type="match status" value="1"/>
</dbReference>
<sequence>MAEAGSESVSIPRVNLGCQGLQVSKLGFGCMGLTGAYNDPLPEEEAISVIKHAFTQGITFFDTADIYGSNHANELLLAKALKQLPRDKIQLATKFGMSRGISGLQIKGTPDYVRSCCEASLKRLDVQYIDLYYQHRVDTSVPIEQTMGELKKLVEEGKVKYIGLSEASPDTIRRAHAVHPITAVQLEWSLWTRDIEDEVIPLCRELGIGIVPYSPLGRGFFGGKGVVETVPSVSSLSGHPRYQAENMEKNKRIYERIESLAKKHECTTPQLALAWVLQQGNDVVPIPGTTKIKNLDQNIGALSVKLSEKDLREISEAVPIDEVAGIRYYNERHAKFSWKSANTPPNDSSVSTVPRVSKLGFGCMGLTGAYNDPLPEEEAISVIKHAFTQGITFFDTADIYGSNHANELLLAKALKQLPRNKIQLATKFGVSKPNPDVQIKGTPDYVRSCCEASLKRLDVDYIDLYYQHRVDTSVPIEQTMGELKKLVEEGKVKYIGLSEASPDTIRRAHAVHPITAVQLEWSLWTRDIEDEVIPLCGELGIGIVPYSPLGRGFFGGKGVVETVPSVSTLSGHPRFQAENIEKNKKIYERIESLAKKYECTTPQLALAWVLQQGNDVVPIPGTTKMKNLDQNIGALLVKLSENDLKEISEAVPIDDVAGDRHYSEGTAKFTWKFANTPPNDSSVSKLGFGCMGLTGAYNDPLPEQEAISVIKHAFTQGITFFDTADVYGSNHANELLLAKALKQLPRDKIQLATKFGISKTTFSDRQIKGTPDYVRSCCEASLKRLDVQYIDLYYQHRVDTSVPIEQTMGELKKLVEEGKVKYIGLSEASPDTIRRAHAVHPITAVQLEWSLWTRDIEDEVIPLCRELGIGIVPYSPLGRGFFGGKGVVETVPSVSTLSGHPRYQAENIEKNKRIYEKIESLAQKHQCTTPQLALAWVLQQGNDVVPIPGTTKIKNLDQNIGALLVKLSENDLREISEAVPIDDVAGVRHYDEGHAKFSWKSANTPPNDSKEETWNTNTKMAEVPRVKLGPQGLEVSKIGFGCMGLTGVYNDPVPEEVGISIIKYAFSKGITFFDTADFYGAHANEVLVGKALKELPRDKVQIATKFGIVKMDMASNTVVVNGTPEYVRSCCEGSLQRLGVDYIDLYYQHRVDTTVPIEDTMGELKKLVEEGKVKHIGLSEASPDTIRRAHSVHPITAVQLEWSLWTREIEQDIVPLCRELGIAIVPYSPLGRGFFGGKGVTESIPANSFLAYQPRIRGENLDKNKILYSKLEKLAKKHGCKPSQLALAWILNQGDDIVPIPGTTKTTNLDINISSLEVKLKEDDLKEITDAVPISEVAGDRTTAAFVKCSWKFADTPPKRS</sequence>
<dbReference type="EMBL" id="SDMP01000006">
    <property type="protein sequence ID" value="RYR52624.1"/>
    <property type="molecule type" value="Genomic_DNA"/>
</dbReference>
<dbReference type="PANTHER" id="PTHR43625">
    <property type="entry name" value="AFLATOXIN B1 ALDEHYDE REDUCTASE"/>
    <property type="match status" value="1"/>
</dbReference>
<evidence type="ECO:0000259" key="3">
    <source>
        <dbReference type="Pfam" id="PF00248"/>
    </source>
</evidence>
<dbReference type="SUPFAM" id="SSF51430">
    <property type="entry name" value="NAD(P)-linked oxidoreductase"/>
    <property type="match status" value="4"/>
</dbReference>
<evidence type="ECO:0000313" key="5">
    <source>
        <dbReference type="Proteomes" id="UP000289738"/>
    </source>
</evidence>
<accession>A0A445CNX1</accession>
<dbReference type="InterPro" id="IPR036812">
    <property type="entry name" value="NAD(P)_OxRdtase_dom_sf"/>
</dbReference>
<evidence type="ECO:0000313" key="4">
    <source>
        <dbReference type="EMBL" id="RYR52624.1"/>
    </source>
</evidence>
<gene>
    <name evidence="4" type="ORF">Ahy_A06g027506</name>
</gene>
<keyword evidence="2" id="KW-0560">Oxidoreductase</keyword>
<dbReference type="InterPro" id="IPR023210">
    <property type="entry name" value="NADP_OxRdtase_dom"/>
</dbReference>
<keyword evidence="1" id="KW-0521">NADP</keyword>
<dbReference type="InterPro" id="IPR050791">
    <property type="entry name" value="Aldo-Keto_reductase"/>
</dbReference>
<feature type="domain" description="NADP-dependent oxidoreductase" evidence="3">
    <location>
        <begin position="1037"/>
        <end position="1331"/>
    </location>
</feature>
<dbReference type="InterPro" id="IPR020471">
    <property type="entry name" value="AKR"/>
</dbReference>
<dbReference type="PRINTS" id="PR00069">
    <property type="entry name" value="ALDKETRDTASE"/>
</dbReference>
<dbReference type="GO" id="GO:0016491">
    <property type="term" value="F:oxidoreductase activity"/>
    <property type="evidence" value="ECO:0007669"/>
    <property type="project" value="UniProtKB-KW"/>
</dbReference>
<dbReference type="Pfam" id="PF00248">
    <property type="entry name" value="Aldo_ket_red"/>
    <property type="match status" value="4"/>
</dbReference>
<dbReference type="Gene3D" id="3.20.20.100">
    <property type="entry name" value="NADP-dependent oxidoreductase domain"/>
    <property type="match status" value="4"/>
</dbReference>
<proteinExistence type="predicted"/>
<reference evidence="4 5" key="1">
    <citation type="submission" date="2019-01" db="EMBL/GenBank/DDBJ databases">
        <title>Sequencing of cultivated peanut Arachis hypogaea provides insights into genome evolution and oil improvement.</title>
        <authorList>
            <person name="Chen X."/>
        </authorList>
    </citation>
    <scope>NUCLEOTIDE SEQUENCE [LARGE SCALE GENOMIC DNA]</scope>
    <source>
        <strain evidence="5">cv. Fuhuasheng</strain>
        <tissue evidence="4">Leaves</tissue>
    </source>
</reference>
<feature type="domain" description="NADP-dependent oxidoreductase" evidence="3">
    <location>
        <begin position="25"/>
        <end position="317"/>
    </location>
</feature>
<dbReference type="STRING" id="3818.A0A445CNX1"/>
<dbReference type="Proteomes" id="UP000289738">
    <property type="component" value="Chromosome A06"/>
</dbReference>
<comment type="caution">
    <text evidence="4">The sequence shown here is derived from an EMBL/GenBank/DDBJ whole genome shotgun (WGS) entry which is preliminary data.</text>
</comment>
<feature type="domain" description="NADP-dependent oxidoreductase" evidence="3">
    <location>
        <begin position="685"/>
        <end position="978"/>
    </location>
</feature>
<name>A0A445CNX1_ARAHY</name>
<evidence type="ECO:0000256" key="1">
    <source>
        <dbReference type="ARBA" id="ARBA00022857"/>
    </source>
</evidence>